<dbReference type="Proteomes" id="UP000188268">
    <property type="component" value="Unassembled WGS sequence"/>
</dbReference>
<dbReference type="EMBL" id="AWWV01011947">
    <property type="protein sequence ID" value="OMO69834.1"/>
    <property type="molecule type" value="Genomic_DNA"/>
</dbReference>
<feature type="region of interest" description="Disordered" evidence="1">
    <location>
        <begin position="1"/>
        <end position="22"/>
    </location>
</feature>
<name>A0A1R3HHR8_COCAP</name>
<accession>A0A1R3HHR8</accession>
<evidence type="ECO:0000313" key="2">
    <source>
        <dbReference type="EMBL" id="OMO69834.1"/>
    </source>
</evidence>
<evidence type="ECO:0000256" key="1">
    <source>
        <dbReference type="SAM" id="MobiDB-lite"/>
    </source>
</evidence>
<evidence type="ECO:0000313" key="3">
    <source>
        <dbReference type="Proteomes" id="UP000188268"/>
    </source>
</evidence>
<dbReference type="AlphaFoldDB" id="A0A1R3HHR8"/>
<reference evidence="2 3" key="1">
    <citation type="submission" date="2013-09" db="EMBL/GenBank/DDBJ databases">
        <title>Corchorus capsularis genome sequencing.</title>
        <authorList>
            <person name="Alam M."/>
            <person name="Haque M.S."/>
            <person name="Islam M.S."/>
            <person name="Emdad E.M."/>
            <person name="Islam M.M."/>
            <person name="Ahmed B."/>
            <person name="Halim A."/>
            <person name="Hossen Q.M.M."/>
            <person name="Hossain M.Z."/>
            <person name="Ahmed R."/>
            <person name="Khan M.M."/>
            <person name="Islam R."/>
            <person name="Rashid M.M."/>
            <person name="Khan S.A."/>
            <person name="Rahman M.S."/>
            <person name="Alam M."/>
        </authorList>
    </citation>
    <scope>NUCLEOTIDE SEQUENCE [LARGE SCALE GENOMIC DNA]</scope>
    <source>
        <strain evidence="3">cv. CVL-1</strain>
        <tissue evidence="2">Whole seedling</tissue>
    </source>
</reference>
<protein>
    <submittedName>
        <fullName evidence="2">Uncharacterized protein</fullName>
    </submittedName>
</protein>
<organism evidence="2 3">
    <name type="scientific">Corchorus capsularis</name>
    <name type="common">Jute</name>
    <dbReference type="NCBI Taxonomy" id="210143"/>
    <lineage>
        <taxon>Eukaryota</taxon>
        <taxon>Viridiplantae</taxon>
        <taxon>Streptophyta</taxon>
        <taxon>Embryophyta</taxon>
        <taxon>Tracheophyta</taxon>
        <taxon>Spermatophyta</taxon>
        <taxon>Magnoliopsida</taxon>
        <taxon>eudicotyledons</taxon>
        <taxon>Gunneridae</taxon>
        <taxon>Pentapetalae</taxon>
        <taxon>rosids</taxon>
        <taxon>malvids</taxon>
        <taxon>Malvales</taxon>
        <taxon>Malvaceae</taxon>
        <taxon>Grewioideae</taxon>
        <taxon>Apeibeae</taxon>
        <taxon>Corchorus</taxon>
    </lineage>
</organism>
<keyword evidence="3" id="KW-1185">Reference proteome</keyword>
<feature type="compositionally biased region" description="Acidic residues" evidence="1">
    <location>
        <begin position="9"/>
        <end position="22"/>
    </location>
</feature>
<dbReference type="Gramene" id="OMO69834">
    <property type="protein sequence ID" value="OMO69834"/>
    <property type="gene ID" value="CCACVL1_19236"/>
</dbReference>
<comment type="caution">
    <text evidence="2">The sequence shown here is derived from an EMBL/GenBank/DDBJ whole genome shotgun (WGS) entry which is preliminary data.</text>
</comment>
<proteinExistence type="predicted"/>
<gene>
    <name evidence="2" type="ORF">CCACVL1_19236</name>
</gene>
<sequence length="22" mass="2393">MEALLNLDGETEGEDGAEEKNK</sequence>